<feature type="compositionally biased region" description="Pro residues" evidence="1">
    <location>
        <begin position="219"/>
        <end position="233"/>
    </location>
</feature>
<keyword evidence="4" id="KW-1185">Reference proteome</keyword>
<evidence type="ECO:0000313" key="4">
    <source>
        <dbReference type="Proteomes" id="UP001149074"/>
    </source>
</evidence>
<organism evidence="3 4">
    <name type="scientific">Penicillium argentinense</name>
    <dbReference type="NCBI Taxonomy" id="1131581"/>
    <lineage>
        <taxon>Eukaryota</taxon>
        <taxon>Fungi</taxon>
        <taxon>Dikarya</taxon>
        <taxon>Ascomycota</taxon>
        <taxon>Pezizomycotina</taxon>
        <taxon>Eurotiomycetes</taxon>
        <taxon>Eurotiomycetidae</taxon>
        <taxon>Eurotiales</taxon>
        <taxon>Aspergillaceae</taxon>
        <taxon>Penicillium</taxon>
    </lineage>
</organism>
<sequence>MHYHPNHYCNPNDTSYASRAADGEDEDPEQHRPDPLTESVATMTQSIYGSVGSYHEALQNTAVRSNRTTTSETSFDRADLNNSSGSMDDPVNVPRPPPADPVDFVGVGSGMTEITPTINFQGDDVLTGINHEPFSAGDSLETGLMAAASDVGRMALAGLTTNDTHRPRSGQELLDESQKQINNAFTLYRNGQLDTRNKTAAQQSLTYFLGLLNSTQQVPLPPPSSSASGPPPATTREHFKCLTCGSESRNRGSFKRHVNDQHHPEFEYLCTKPGCRTKQHRKDKIRTHVRTHGEWNNWHKRQLLCPLTCSLCPITTPTWDHFYRCFISHCVVNGSEGTNSRRSSADAGQGGPNGNVTGPLAPGANEQPRRSRGHLDVPEGPRRRQTPSRRGFGMSREGSNSSNPRCVPRPAASRTETPGNRRHLHHHHPPGGVASRHARPEPRSRNSHGPGCFNCHHTFYNCPIAFCNNQGQSTDVCHMCFSPGANATAVASNHPRQSQGFEELISPLDTSHGIDPAVLFEQTAASSFPTGQTMQYYAQMGQFHPGQQNHRSFHGMPGNQMNFPGNYQGHGPNNPSTWVVRDTTQPGLSEEELCAPPLGGKPTSTIGALMRTMTWKMSPLGWINKPSKSVPFTGTYGGKLNTVYYTVVFGVLIESGIAVTPLKSQCLPQSFRCNCACNTQTSKLAADFSRGRRVEMSFALSPSGPGPTLRNRVQIVVKLLSLRGATRKKTEARLAIEKGGKPIRGRSQAVKCEDEDDESLDDGSIFSDSTSATDMSLFDDQEPVPARQPFETEFTLDVDIPSSLRRISLWTGGLMSDFGEWDSCEAEFFDSEKLFEYFFRYILCFIMVFGRSADLRLCSRLND</sequence>
<feature type="domain" description="C2H2-type" evidence="2">
    <location>
        <begin position="268"/>
        <end position="292"/>
    </location>
</feature>
<evidence type="ECO:0000256" key="1">
    <source>
        <dbReference type="SAM" id="MobiDB-lite"/>
    </source>
</evidence>
<feature type="compositionally biased region" description="Basic residues" evidence="1">
    <location>
        <begin position="420"/>
        <end position="429"/>
    </location>
</feature>
<comment type="caution">
    <text evidence="3">The sequence shown here is derived from an EMBL/GenBank/DDBJ whole genome shotgun (WGS) entry which is preliminary data.</text>
</comment>
<dbReference type="RefSeq" id="XP_056479163.1">
    <property type="nucleotide sequence ID" value="XM_056614122.1"/>
</dbReference>
<dbReference type="OrthoDB" id="4363743at2759"/>
<dbReference type="SMART" id="SM00355">
    <property type="entry name" value="ZnF_C2H2"/>
    <property type="match status" value="3"/>
</dbReference>
<feature type="compositionally biased region" description="Polar residues" evidence="1">
    <location>
        <begin position="62"/>
        <end position="73"/>
    </location>
</feature>
<reference evidence="3" key="2">
    <citation type="journal article" date="2023" name="IMA Fungus">
        <title>Comparative genomic study of the Penicillium genus elucidates a diverse pangenome and 15 lateral gene transfer events.</title>
        <authorList>
            <person name="Petersen C."/>
            <person name="Sorensen T."/>
            <person name="Nielsen M.R."/>
            <person name="Sondergaard T.E."/>
            <person name="Sorensen J.L."/>
            <person name="Fitzpatrick D.A."/>
            <person name="Frisvad J.C."/>
            <person name="Nielsen K.L."/>
        </authorList>
    </citation>
    <scope>NUCLEOTIDE SEQUENCE</scope>
    <source>
        <strain evidence="3">IBT 30761</strain>
    </source>
</reference>
<evidence type="ECO:0000259" key="2">
    <source>
        <dbReference type="SMART" id="SM00355"/>
    </source>
</evidence>
<feature type="region of interest" description="Disordered" evidence="1">
    <location>
        <begin position="336"/>
        <end position="447"/>
    </location>
</feature>
<reference evidence="3" key="1">
    <citation type="submission" date="2022-11" db="EMBL/GenBank/DDBJ databases">
        <authorList>
            <person name="Petersen C."/>
        </authorList>
    </citation>
    <scope>NUCLEOTIDE SEQUENCE</scope>
    <source>
        <strain evidence="3">IBT 30761</strain>
    </source>
</reference>
<feature type="domain" description="C2H2-type" evidence="2">
    <location>
        <begin position="239"/>
        <end position="262"/>
    </location>
</feature>
<name>A0A9W9G326_9EURO</name>
<accession>A0A9W9G326</accession>
<protein>
    <recommendedName>
        <fullName evidence="2">C2H2-type domain-containing protein</fullName>
    </recommendedName>
</protein>
<feature type="region of interest" description="Disordered" evidence="1">
    <location>
        <begin position="216"/>
        <end position="235"/>
    </location>
</feature>
<feature type="region of interest" description="Disordered" evidence="1">
    <location>
        <begin position="1"/>
        <end position="36"/>
    </location>
</feature>
<dbReference type="GeneID" id="81353101"/>
<dbReference type="Proteomes" id="UP001149074">
    <property type="component" value="Unassembled WGS sequence"/>
</dbReference>
<gene>
    <name evidence="3" type="ORF">N7532_001628</name>
</gene>
<feature type="compositionally biased region" description="Basic and acidic residues" evidence="1">
    <location>
        <begin position="367"/>
        <end position="382"/>
    </location>
</feature>
<proteinExistence type="predicted"/>
<dbReference type="AlphaFoldDB" id="A0A9W9G326"/>
<feature type="region of interest" description="Disordered" evidence="1">
    <location>
        <begin position="62"/>
        <end position="93"/>
    </location>
</feature>
<dbReference type="Gene3D" id="3.30.160.60">
    <property type="entry name" value="Classic Zinc Finger"/>
    <property type="match status" value="1"/>
</dbReference>
<evidence type="ECO:0000313" key="3">
    <source>
        <dbReference type="EMBL" id="KAJ5111093.1"/>
    </source>
</evidence>
<feature type="domain" description="C2H2-type" evidence="2">
    <location>
        <begin position="307"/>
        <end position="329"/>
    </location>
</feature>
<dbReference type="InterPro" id="IPR013087">
    <property type="entry name" value="Znf_C2H2_type"/>
</dbReference>
<dbReference type="EMBL" id="JAPQKI010000002">
    <property type="protein sequence ID" value="KAJ5111093.1"/>
    <property type="molecule type" value="Genomic_DNA"/>
</dbReference>